<dbReference type="EMBL" id="MN740329">
    <property type="protein sequence ID" value="QHU00834.1"/>
    <property type="molecule type" value="Genomic_DNA"/>
</dbReference>
<reference evidence="1" key="1">
    <citation type="journal article" date="2020" name="Nature">
        <title>Giant virus diversity and host interactions through global metagenomics.</title>
        <authorList>
            <person name="Schulz F."/>
            <person name="Roux S."/>
            <person name="Paez-Espino D."/>
            <person name="Jungbluth S."/>
            <person name="Walsh D.A."/>
            <person name="Denef V.J."/>
            <person name="McMahon K.D."/>
            <person name="Konstantinidis K.T."/>
            <person name="Eloe-Fadrosh E.A."/>
            <person name="Kyrpides N.C."/>
            <person name="Woyke T."/>
        </authorList>
    </citation>
    <scope>NUCLEOTIDE SEQUENCE</scope>
    <source>
        <strain evidence="1">GVMAG-M-3300025860-20</strain>
    </source>
</reference>
<evidence type="ECO:0000313" key="1">
    <source>
        <dbReference type="EMBL" id="QHU00834.1"/>
    </source>
</evidence>
<proteinExistence type="predicted"/>
<accession>A0A6C0JB22</accession>
<name>A0A6C0JB22_9ZZZZ</name>
<organism evidence="1">
    <name type="scientific">viral metagenome</name>
    <dbReference type="NCBI Taxonomy" id="1070528"/>
    <lineage>
        <taxon>unclassified sequences</taxon>
        <taxon>metagenomes</taxon>
        <taxon>organismal metagenomes</taxon>
    </lineage>
</organism>
<sequence>MILKALCKKLQLPFKLDSKKVVKSIKLTTKKLVKPTVYSPTLHRTKQEQ</sequence>
<dbReference type="AlphaFoldDB" id="A0A6C0JB22"/>
<protein>
    <submittedName>
        <fullName evidence="1">Uncharacterized protein</fullName>
    </submittedName>
</protein>